<keyword evidence="1" id="KW-0472">Membrane</keyword>
<reference evidence="2 3" key="1">
    <citation type="submission" date="2018-08" db="EMBL/GenBank/DDBJ databases">
        <title>Genome and evolution of the arbuscular mycorrhizal fungus Diversispora epigaea (formerly Glomus versiforme) and its bacterial endosymbionts.</title>
        <authorList>
            <person name="Sun X."/>
            <person name="Fei Z."/>
            <person name="Harrison M."/>
        </authorList>
    </citation>
    <scope>NUCLEOTIDE SEQUENCE [LARGE SCALE GENOMIC DNA]</scope>
    <source>
        <strain evidence="2 3">IT104</strain>
    </source>
</reference>
<protein>
    <submittedName>
        <fullName evidence="2">Uncharacterized protein</fullName>
    </submittedName>
</protein>
<keyword evidence="3" id="KW-1185">Reference proteome</keyword>
<evidence type="ECO:0000313" key="2">
    <source>
        <dbReference type="EMBL" id="RHZ75231.1"/>
    </source>
</evidence>
<proteinExistence type="predicted"/>
<evidence type="ECO:0000256" key="1">
    <source>
        <dbReference type="SAM" id="Phobius"/>
    </source>
</evidence>
<dbReference type="EMBL" id="PQFF01000201">
    <property type="protein sequence ID" value="RHZ75231.1"/>
    <property type="molecule type" value="Genomic_DNA"/>
</dbReference>
<feature type="transmembrane region" description="Helical" evidence="1">
    <location>
        <begin position="107"/>
        <end position="126"/>
    </location>
</feature>
<dbReference type="OrthoDB" id="2345119at2759"/>
<organism evidence="2 3">
    <name type="scientific">Diversispora epigaea</name>
    <dbReference type="NCBI Taxonomy" id="1348612"/>
    <lineage>
        <taxon>Eukaryota</taxon>
        <taxon>Fungi</taxon>
        <taxon>Fungi incertae sedis</taxon>
        <taxon>Mucoromycota</taxon>
        <taxon>Glomeromycotina</taxon>
        <taxon>Glomeromycetes</taxon>
        <taxon>Diversisporales</taxon>
        <taxon>Diversisporaceae</taxon>
        <taxon>Diversispora</taxon>
    </lineage>
</organism>
<feature type="transmembrane region" description="Helical" evidence="1">
    <location>
        <begin position="164"/>
        <end position="184"/>
    </location>
</feature>
<feature type="transmembrane region" description="Helical" evidence="1">
    <location>
        <begin position="67"/>
        <end position="86"/>
    </location>
</feature>
<comment type="caution">
    <text evidence="2">The sequence shown here is derived from an EMBL/GenBank/DDBJ whole genome shotgun (WGS) entry which is preliminary data.</text>
</comment>
<keyword evidence="1" id="KW-1133">Transmembrane helix</keyword>
<sequence>MLFVFPSLVHLAYNMTYISFFPLCFLTALFGYPIILLIFFCPLFEILKIVGFLATKGELKINWMIEILYLSTSLFLIAITISYYIFHKLYEYDAKKHERVKQFFKEILIYSGPFLWIAVPVLYTYLTFDEMGDIPFTCPHDYDYSSTVVLSACDIRLANLICMWAFPTLCSLYLISISLLTLISKGYNKGDEVMIEDYYNEDIIVGGTTFSSEGEIKMI</sequence>
<keyword evidence="1" id="KW-0812">Transmembrane</keyword>
<feature type="transmembrane region" description="Helical" evidence="1">
    <location>
        <begin position="20"/>
        <end position="47"/>
    </location>
</feature>
<name>A0A397IH15_9GLOM</name>
<accession>A0A397IH15</accession>
<dbReference type="AlphaFoldDB" id="A0A397IH15"/>
<gene>
    <name evidence="2" type="ORF">Glove_216g155</name>
</gene>
<dbReference type="Proteomes" id="UP000266861">
    <property type="component" value="Unassembled WGS sequence"/>
</dbReference>
<evidence type="ECO:0000313" key="3">
    <source>
        <dbReference type="Proteomes" id="UP000266861"/>
    </source>
</evidence>